<dbReference type="Pfam" id="PF13276">
    <property type="entry name" value="HTH_21"/>
    <property type="match status" value="1"/>
</dbReference>
<reference evidence="3 4" key="1">
    <citation type="submission" date="2013-06" db="EMBL/GenBank/DDBJ databases">
        <authorList>
            <person name="Weinstock G."/>
            <person name="Sodergren E."/>
            <person name="Lobos E.A."/>
            <person name="Fulton L."/>
            <person name="Fulton R."/>
            <person name="Courtney L."/>
            <person name="Fronick C."/>
            <person name="O'Laughlin M."/>
            <person name="Godfrey J."/>
            <person name="Wilson R.M."/>
            <person name="Miner T."/>
            <person name="Farmer C."/>
            <person name="Delehaunty K."/>
            <person name="Cordes M."/>
            <person name="Minx P."/>
            <person name="Tomlinson C."/>
            <person name="Chen J."/>
            <person name="Wollam A."/>
            <person name="Pepin K.H."/>
            <person name="Bhonagiri V."/>
            <person name="Zhang X."/>
            <person name="Warren W."/>
            <person name="Mitreva M."/>
            <person name="Mardis E.R."/>
            <person name="Wilson R.K."/>
        </authorList>
    </citation>
    <scope>NUCLEOTIDE SEQUENCE [LARGE SCALE GENOMIC DNA]</scope>
    <source>
        <strain evidence="3 4">W1703</strain>
    </source>
</reference>
<dbReference type="PATRIC" id="fig|1227275.3.peg.649"/>
<dbReference type="InterPro" id="IPR025948">
    <property type="entry name" value="HTH-like_dom"/>
</dbReference>
<evidence type="ECO:0000256" key="1">
    <source>
        <dbReference type="ARBA" id="ARBA00002286"/>
    </source>
</evidence>
<feature type="domain" description="Integrase catalytic" evidence="2">
    <location>
        <begin position="108"/>
        <end position="287"/>
    </location>
</feature>
<comment type="caution">
    <text evidence="3">The sequence shown here is derived from an EMBL/GenBank/DDBJ whole genome shotgun (WGS) entry which is preliminary data.</text>
</comment>
<dbReference type="PANTHER" id="PTHR46889:SF4">
    <property type="entry name" value="TRANSPOSASE INSO FOR INSERTION SEQUENCE ELEMENT IS911B-RELATED"/>
    <property type="match status" value="1"/>
</dbReference>
<gene>
    <name evidence="3" type="ORF">HMPREF1557_00736</name>
</gene>
<evidence type="ECO:0000313" key="4">
    <source>
        <dbReference type="Proteomes" id="UP000016617"/>
    </source>
</evidence>
<dbReference type="NCBIfam" id="NF033516">
    <property type="entry name" value="transpos_IS3"/>
    <property type="match status" value="1"/>
</dbReference>
<protein>
    <submittedName>
        <fullName evidence="3">Integrase core domain protein</fullName>
    </submittedName>
</protein>
<name>U2KK36_9STRE</name>
<dbReference type="GO" id="GO:0003676">
    <property type="term" value="F:nucleic acid binding"/>
    <property type="evidence" value="ECO:0007669"/>
    <property type="project" value="InterPro"/>
</dbReference>
<dbReference type="InterPro" id="IPR001584">
    <property type="entry name" value="Integrase_cat-core"/>
</dbReference>
<dbReference type="PROSITE" id="PS50994">
    <property type="entry name" value="INTEGRASE"/>
    <property type="match status" value="1"/>
</dbReference>
<dbReference type="Gene3D" id="3.30.420.10">
    <property type="entry name" value="Ribonuclease H-like superfamily/Ribonuclease H"/>
    <property type="match status" value="1"/>
</dbReference>
<dbReference type="InterPro" id="IPR048020">
    <property type="entry name" value="Transpos_IS3"/>
</dbReference>
<dbReference type="RefSeq" id="WP_021674116.1">
    <property type="nucleotide sequence ID" value="NZ_KI259726.1"/>
</dbReference>
<dbReference type="InterPro" id="IPR050900">
    <property type="entry name" value="Transposase_IS3/IS150/IS904"/>
</dbReference>
<dbReference type="GO" id="GO:0015074">
    <property type="term" value="P:DNA integration"/>
    <property type="evidence" value="ECO:0007669"/>
    <property type="project" value="InterPro"/>
</dbReference>
<dbReference type="SUPFAM" id="SSF53098">
    <property type="entry name" value="Ribonuclease H-like"/>
    <property type="match status" value="1"/>
</dbReference>
<dbReference type="PANTHER" id="PTHR46889">
    <property type="entry name" value="TRANSPOSASE INSF FOR INSERTION SEQUENCE IS3B-RELATED"/>
    <property type="match status" value="1"/>
</dbReference>
<dbReference type="Pfam" id="PF13333">
    <property type="entry name" value="rve_2"/>
    <property type="match status" value="1"/>
</dbReference>
<proteinExistence type="predicted"/>
<organism evidence="3 4">
    <name type="scientific">Streptococcus sobrinus W1703</name>
    <dbReference type="NCBI Taxonomy" id="1227275"/>
    <lineage>
        <taxon>Bacteria</taxon>
        <taxon>Bacillati</taxon>
        <taxon>Bacillota</taxon>
        <taxon>Bacilli</taxon>
        <taxon>Lactobacillales</taxon>
        <taxon>Streptococcaceae</taxon>
        <taxon>Streptococcus</taxon>
    </lineage>
</organism>
<sequence>MIDHLYASHQFSIKVMCRLFQVPRSSYYAFKSHQPSQRDQENKLLKKEIMISYLDSSKRYGAPKIHKDLLEKGYYISEKRVQKLMNELNIRSIVRKKYRPASLSKQEAKEYPNLLKRDFSTDKINQKWVTDMTYIYTLPDGWCYLSSILDLRSRKIIAWRLSRQLETRLVIETLQDALSTRTAADGLILHSDRGSQYTSKEYNDYLEHHSIRHSYSAKECPYDNSCIESFHATIKKECIYAETNVGYKDFQTCYDSIFKYIEGFYNSRRRHSKLNYLCPNEFEKQIA</sequence>
<dbReference type="InterPro" id="IPR036397">
    <property type="entry name" value="RNaseH_sf"/>
</dbReference>
<dbReference type="Proteomes" id="UP000016617">
    <property type="component" value="Unassembled WGS sequence"/>
</dbReference>
<dbReference type="Pfam" id="PF00665">
    <property type="entry name" value="rve"/>
    <property type="match status" value="1"/>
</dbReference>
<evidence type="ECO:0000313" key="3">
    <source>
        <dbReference type="EMBL" id="ERJ77554.1"/>
    </source>
</evidence>
<dbReference type="AlphaFoldDB" id="U2KK36"/>
<comment type="function">
    <text evidence="1">Involved in the transposition of the insertion sequence.</text>
</comment>
<dbReference type="InterPro" id="IPR012337">
    <property type="entry name" value="RNaseH-like_sf"/>
</dbReference>
<dbReference type="HOGENOM" id="CLU_027402_4_2_9"/>
<evidence type="ECO:0000259" key="2">
    <source>
        <dbReference type="PROSITE" id="PS50994"/>
    </source>
</evidence>
<dbReference type="EMBL" id="AWVA01000044">
    <property type="protein sequence ID" value="ERJ77554.1"/>
    <property type="molecule type" value="Genomic_DNA"/>
</dbReference>
<accession>U2KK36</accession>